<reference evidence="4" key="1">
    <citation type="submission" date="2021-01" db="EMBL/GenBank/DDBJ databases">
        <authorList>
            <consortium name="Genoscope - CEA"/>
            <person name="William W."/>
        </authorList>
    </citation>
    <scope>NUCLEOTIDE SEQUENCE</scope>
</reference>
<evidence type="ECO:0000313" key="5">
    <source>
        <dbReference type="Proteomes" id="UP000692954"/>
    </source>
</evidence>
<keyword evidence="2" id="KW-0812">Transmembrane</keyword>
<feature type="domain" description="G" evidence="3">
    <location>
        <begin position="51"/>
        <end position="162"/>
    </location>
</feature>
<dbReference type="Proteomes" id="UP000692954">
    <property type="component" value="Unassembled WGS sequence"/>
</dbReference>
<evidence type="ECO:0000259" key="3">
    <source>
        <dbReference type="Pfam" id="PF01926"/>
    </source>
</evidence>
<keyword evidence="5" id="KW-1185">Reference proteome</keyword>
<feature type="compositionally biased region" description="Polar residues" evidence="1">
    <location>
        <begin position="272"/>
        <end position="289"/>
    </location>
</feature>
<proteinExistence type="predicted"/>
<dbReference type="OrthoDB" id="309500at2759"/>
<gene>
    <name evidence="4" type="ORF">PSON_ATCC_30995.1.T1490039</name>
</gene>
<evidence type="ECO:0000313" key="4">
    <source>
        <dbReference type="EMBL" id="CAD8124095.1"/>
    </source>
</evidence>
<dbReference type="GO" id="GO:0005525">
    <property type="term" value="F:GTP binding"/>
    <property type="evidence" value="ECO:0007669"/>
    <property type="project" value="InterPro"/>
</dbReference>
<evidence type="ECO:0000256" key="1">
    <source>
        <dbReference type="SAM" id="MobiDB-lite"/>
    </source>
</evidence>
<comment type="caution">
    <text evidence="4">The sequence shown here is derived from an EMBL/GenBank/DDBJ whole genome shotgun (WGS) entry which is preliminary data.</text>
</comment>
<dbReference type="EMBL" id="CAJJDN010000149">
    <property type="protein sequence ID" value="CAD8124095.1"/>
    <property type="molecule type" value="Genomic_DNA"/>
</dbReference>
<dbReference type="Pfam" id="PF01926">
    <property type="entry name" value="MMR_HSR1"/>
    <property type="match status" value="1"/>
</dbReference>
<feature type="transmembrane region" description="Helical" evidence="2">
    <location>
        <begin position="6"/>
        <end position="29"/>
    </location>
</feature>
<dbReference type="InterPro" id="IPR006073">
    <property type="entry name" value="GTP-bd"/>
</dbReference>
<accession>A0A8S1RBR1</accession>
<feature type="compositionally biased region" description="Polar residues" evidence="1">
    <location>
        <begin position="298"/>
        <end position="309"/>
    </location>
</feature>
<protein>
    <recommendedName>
        <fullName evidence="3">G domain-containing protein</fullName>
    </recommendedName>
</protein>
<evidence type="ECO:0000256" key="2">
    <source>
        <dbReference type="SAM" id="Phobius"/>
    </source>
</evidence>
<feature type="region of interest" description="Disordered" evidence="1">
    <location>
        <begin position="267"/>
        <end position="309"/>
    </location>
</feature>
<dbReference type="AlphaFoldDB" id="A0A8S1RBR1"/>
<sequence>MSIDIAGIAVHASIAVLAGLAGFAIGKYVNQANNNQRKTVQNQSTKTLKYLLIGTTGVGKTKIFQKFHNFLNQNNKQDQVIQDFQECPLRQDIDLVDTPSIDFESSVDKRESIIQKFVQYMVPNYINHFFLVVNYERTDLMKKKILDVLKYFKKFKESITIIVSNFQLSENQEKDKVHLKESLKYLLNSKQSILFVQNDFDEQELKQQLLIEAGAFSLDDTIFEPQNEAEFQELYQKFGEMFNKRDEKNQSQIKQQQNENCQQQNKKIELTNKVSDQNQQNNEDVYNSSKLDEIDLEQFQNSHSTSSQE</sequence>
<name>A0A8S1RBR1_9CILI</name>
<keyword evidence="2" id="KW-0472">Membrane</keyword>
<keyword evidence="2" id="KW-1133">Transmembrane helix</keyword>
<organism evidence="4 5">
    <name type="scientific">Paramecium sonneborni</name>
    <dbReference type="NCBI Taxonomy" id="65129"/>
    <lineage>
        <taxon>Eukaryota</taxon>
        <taxon>Sar</taxon>
        <taxon>Alveolata</taxon>
        <taxon>Ciliophora</taxon>
        <taxon>Intramacronucleata</taxon>
        <taxon>Oligohymenophorea</taxon>
        <taxon>Peniculida</taxon>
        <taxon>Parameciidae</taxon>
        <taxon>Paramecium</taxon>
    </lineage>
</organism>